<feature type="transmembrane region" description="Helical" evidence="2">
    <location>
        <begin position="436"/>
        <end position="455"/>
    </location>
</feature>
<feature type="compositionally biased region" description="Pro residues" evidence="1">
    <location>
        <begin position="81"/>
        <end position="94"/>
    </location>
</feature>
<keyword evidence="2" id="KW-0472">Membrane</keyword>
<keyword evidence="2" id="KW-1133">Transmembrane helix</keyword>
<feature type="region of interest" description="Disordered" evidence="1">
    <location>
        <begin position="135"/>
        <end position="198"/>
    </location>
</feature>
<proteinExistence type="predicted"/>
<feature type="transmembrane region" description="Helical" evidence="2">
    <location>
        <begin position="598"/>
        <end position="615"/>
    </location>
</feature>
<feature type="transmembrane region" description="Helical" evidence="2">
    <location>
        <begin position="27"/>
        <end position="43"/>
    </location>
</feature>
<dbReference type="AlphaFoldDB" id="A0A2P1PU53"/>
<feature type="transmembrane region" description="Helical" evidence="2">
    <location>
        <begin position="276"/>
        <end position="296"/>
    </location>
</feature>
<protein>
    <submittedName>
        <fullName evidence="3">DUF2339 domain-containing protein</fullName>
    </submittedName>
</protein>
<feature type="transmembrane region" description="Helical" evidence="2">
    <location>
        <begin position="811"/>
        <end position="829"/>
    </location>
</feature>
<feature type="transmembrane region" description="Helical" evidence="2">
    <location>
        <begin position="706"/>
        <end position="730"/>
    </location>
</feature>
<feature type="transmembrane region" description="Helical" evidence="2">
    <location>
        <begin position="907"/>
        <end position="925"/>
    </location>
</feature>
<dbReference type="InterPro" id="IPR014600">
    <property type="entry name" value="UCP035905_mem"/>
</dbReference>
<feature type="transmembrane region" description="Helical" evidence="2">
    <location>
        <begin position="680"/>
        <end position="699"/>
    </location>
</feature>
<feature type="transmembrane region" description="Helical" evidence="2">
    <location>
        <begin position="461"/>
        <end position="480"/>
    </location>
</feature>
<evidence type="ECO:0000256" key="1">
    <source>
        <dbReference type="SAM" id="MobiDB-lite"/>
    </source>
</evidence>
<dbReference type="PANTHER" id="PTHR38434">
    <property type="entry name" value="BLL2549 PROTEIN"/>
    <property type="match status" value="1"/>
</dbReference>
<feature type="transmembrane region" description="Helical" evidence="2">
    <location>
        <begin position="742"/>
        <end position="760"/>
    </location>
</feature>
<feature type="transmembrane region" description="Helical" evidence="2">
    <location>
        <begin position="492"/>
        <end position="508"/>
    </location>
</feature>
<evidence type="ECO:0000313" key="4">
    <source>
        <dbReference type="Proteomes" id="UP000241074"/>
    </source>
</evidence>
<feature type="transmembrane region" description="Helical" evidence="2">
    <location>
        <begin position="937"/>
        <end position="954"/>
    </location>
</feature>
<evidence type="ECO:0000313" key="3">
    <source>
        <dbReference type="EMBL" id="AVP98361.1"/>
    </source>
</evidence>
<accession>A0A2P1PU53</accession>
<dbReference type="EMBL" id="CP027860">
    <property type="protein sequence ID" value="AVP98361.1"/>
    <property type="molecule type" value="Genomic_DNA"/>
</dbReference>
<name>A0A2P1PU53_9GAMM</name>
<feature type="transmembrane region" description="Helical" evidence="2">
    <location>
        <begin position="327"/>
        <end position="344"/>
    </location>
</feature>
<dbReference type="OrthoDB" id="207428at2"/>
<feature type="transmembrane region" description="Helical" evidence="2">
    <location>
        <begin position="650"/>
        <end position="668"/>
    </location>
</feature>
<feature type="transmembrane region" description="Helical" evidence="2">
    <location>
        <begin position="841"/>
        <end position="860"/>
    </location>
</feature>
<dbReference type="Proteomes" id="UP000241074">
    <property type="component" value="Chromosome"/>
</dbReference>
<feature type="transmembrane region" description="Helical" evidence="2">
    <location>
        <begin position="514"/>
        <end position="529"/>
    </location>
</feature>
<reference evidence="3 4" key="1">
    <citation type="submission" date="2018-03" db="EMBL/GenBank/DDBJ databases">
        <title>Ahniella affigens gen. nov., sp. nov., a gammaproteobacterium isolated from sandy soil near a stream.</title>
        <authorList>
            <person name="Ko Y."/>
            <person name="Kim J.-H."/>
        </authorList>
    </citation>
    <scope>NUCLEOTIDE SEQUENCE [LARGE SCALE GENOMIC DNA]</scope>
    <source>
        <strain evidence="3 4">D13</strain>
    </source>
</reference>
<feature type="transmembrane region" description="Helical" evidence="2">
    <location>
        <begin position="302"/>
        <end position="320"/>
    </location>
</feature>
<feature type="transmembrane region" description="Helical" evidence="2">
    <location>
        <begin position="215"/>
        <end position="235"/>
    </location>
</feature>
<sequence>MAWLFGFMGAIAGLICAAAIEAEGLGFFMGAVVGALLGSWINLRSRVGSLEQKVADLHRRLLAVSQWAAHPQAEKEVAPKPTAPVAPTPVPAPSREPAHPATAPTTWAAVDDRGVPIDPTPISLAQLAAEAASEAAATLPAETPNQAPSRARAPLLTRRGETPPPLDFADTPAQASAPAAAQSRPQAPPPRPREPVAPATGFGADAWRWLIEGNWVAKVGIVLVLIALGAFFRFASKQGWLTFPIELRLAGVAAGAIAALWLGWRERVRRRVFALNLQGGAIAVLQLTVFAAYHMYHLLQPAMAFALLFLLVFSGTILAITQRSLGLAVFALIGGFAAPILVSTGSGNHVALFSYYLVLNTGILAVSWYRGWRVLNVLGFVFTFVIGSLWGDDSYRPELFNTTEPFLIAFFLLYLAIPLLPALRNQDPDRRDIVDGTLVFGTPLVAFGLQTALLSPNRDQLALSALVMAIIYAALSVFVWRHAQLARWRKAYAGLSLVFATLVIPLAFSARTTAAFWAIEGAAMVWLGLSQDQRRLRWVGLLLQFMAGISLLVGGALPSDAPLILNRITMTGLMIALAGVFSATMYQRRSSGNVLSPMLVLWSATWWFGLGFMEIDRMLIWDHRPDVLIGFLAVSGLIFALARRGLKVPSLGWPTMFILATAVIWVMVSTARHSAPFSETGLYTMSAYFLIGLLSLWTLRSPWPLGLGWVHTFWWLAVPVAILLQINHAFDVSPALQGLGEAWRLAALGLPVLGLTALLLREADWLGMPLHESFPSYRIRPTVFMVVVVILGFFLFAFSSGDAKPLPFVPLFNPIELMQWFAILVLWRWFNLQTDTADARYAAKTVMTALIFGQITLMTLRATHQYGGEAWSLSMLTHSLPNAALSIVWTVLGIAGMLIGSSRGRRAMWIAGAVVLGVVVAKLLLLDMRLLGTLPSIISLLTVGILFVAVGYFAPMPPSSIPLVASDDGDDESESDQEGAPR</sequence>
<feature type="compositionally biased region" description="Acidic residues" evidence="1">
    <location>
        <begin position="967"/>
        <end position="982"/>
    </location>
</feature>
<dbReference type="Pfam" id="PF10101">
    <property type="entry name" value="DUF2339"/>
    <property type="match status" value="1"/>
</dbReference>
<feature type="transmembrane region" description="Helical" evidence="2">
    <location>
        <begin position="880"/>
        <end position="900"/>
    </location>
</feature>
<dbReference type="RefSeq" id="WP_106892282.1">
    <property type="nucleotide sequence ID" value="NZ_CP027860.1"/>
</dbReference>
<gene>
    <name evidence="3" type="ORF">C7S18_14715</name>
</gene>
<feature type="transmembrane region" description="Helical" evidence="2">
    <location>
        <begin position="374"/>
        <end position="391"/>
    </location>
</feature>
<dbReference type="InterPro" id="IPR019286">
    <property type="entry name" value="DUF2339_TM"/>
</dbReference>
<feature type="region of interest" description="Disordered" evidence="1">
    <location>
        <begin position="73"/>
        <end position="107"/>
    </location>
</feature>
<feature type="transmembrane region" description="Helical" evidence="2">
    <location>
        <begin position="247"/>
        <end position="264"/>
    </location>
</feature>
<feature type="transmembrane region" description="Helical" evidence="2">
    <location>
        <begin position="781"/>
        <end position="799"/>
    </location>
</feature>
<keyword evidence="2" id="KW-0812">Transmembrane</keyword>
<dbReference type="PANTHER" id="PTHR38434:SF1">
    <property type="entry name" value="BLL2549 PROTEIN"/>
    <property type="match status" value="1"/>
</dbReference>
<feature type="compositionally biased region" description="Low complexity" evidence="1">
    <location>
        <begin position="135"/>
        <end position="144"/>
    </location>
</feature>
<feature type="region of interest" description="Disordered" evidence="1">
    <location>
        <begin position="963"/>
        <end position="982"/>
    </location>
</feature>
<dbReference type="PIRSF" id="PIRSF035905">
    <property type="entry name" value="UCP035905_mp"/>
    <property type="match status" value="1"/>
</dbReference>
<feature type="transmembrane region" description="Helical" evidence="2">
    <location>
        <begin position="350"/>
        <end position="369"/>
    </location>
</feature>
<evidence type="ECO:0000256" key="2">
    <source>
        <dbReference type="SAM" id="Phobius"/>
    </source>
</evidence>
<feature type="transmembrane region" description="Helical" evidence="2">
    <location>
        <begin position="627"/>
        <end position="643"/>
    </location>
</feature>
<feature type="transmembrane region" description="Helical" evidence="2">
    <location>
        <begin position="563"/>
        <end position="586"/>
    </location>
</feature>
<feature type="transmembrane region" description="Helical" evidence="2">
    <location>
        <begin position="406"/>
        <end position="424"/>
    </location>
</feature>
<feature type="compositionally biased region" description="Low complexity" evidence="1">
    <location>
        <begin position="172"/>
        <end position="185"/>
    </location>
</feature>
<reference evidence="3 4" key="2">
    <citation type="submission" date="2018-03" db="EMBL/GenBank/DDBJ databases">
        <authorList>
            <person name="Keele B.F."/>
        </authorList>
    </citation>
    <scope>NUCLEOTIDE SEQUENCE [LARGE SCALE GENOMIC DNA]</scope>
    <source>
        <strain evidence="3 4">D13</strain>
    </source>
</reference>
<keyword evidence="4" id="KW-1185">Reference proteome</keyword>
<dbReference type="KEGG" id="xba:C7S18_14715"/>
<feature type="transmembrane region" description="Helical" evidence="2">
    <location>
        <begin position="536"/>
        <end position="557"/>
    </location>
</feature>
<organism evidence="3 4">
    <name type="scientific">Ahniella affigens</name>
    <dbReference type="NCBI Taxonomy" id="2021234"/>
    <lineage>
        <taxon>Bacteria</taxon>
        <taxon>Pseudomonadati</taxon>
        <taxon>Pseudomonadota</taxon>
        <taxon>Gammaproteobacteria</taxon>
        <taxon>Lysobacterales</taxon>
        <taxon>Rhodanobacteraceae</taxon>
        <taxon>Ahniella</taxon>
    </lineage>
</organism>